<evidence type="ECO:0000256" key="7">
    <source>
        <dbReference type="ARBA" id="ARBA00023136"/>
    </source>
</evidence>
<feature type="transmembrane region" description="Helical" evidence="9">
    <location>
        <begin position="12"/>
        <end position="35"/>
    </location>
</feature>
<reference evidence="11" key="1">
    <citation type="submission" date="2016-10" db="EMBL/GenBank/DDBJ databases">
        <authorList>
            <person name="Varghese N."/>
            <person name="Submissions S."/>
        </authorList>
    </citation>
    <scope>NUCLEOTIDE SEQUENCE [LARGE SCALE GENOMIC DNA]</scope>
    <source>
        <strain evidence="11">ATCC 23835</strain>
    </source>
</reference>
<evidence type="ECO:0000256" key="5">
    <source>
        <dbReference type="ARBA" id="ARBA00022692"/>
    </source>
</evidence>
<evidence type="ECO:0000256" key="9">
    <source>
        <dbReference type="SAM" id="Phobius"/>
    </source>
</evidence>
<keyword evidence="2" id="KW-0813">Transport</keyword>
<dbReference type="RefSeq" id="WP_090210420.1">
    <property type="nucleotide sequence ID" value="NZ_LT629777.1"/>
</dbReference>
<keyword evidence="6 9" id="KW-1133">Transmembrane helix</keyword>
<evidence type="ECO:0000256" key="2">
    <source>
        <dbReference type="ARBA" id="ARBA00022448"/>
    </source>
</evidence>
<evidence type="ECO:0000256" key="1">
    <source>
        <dbReference type="ARBA" id="ARBA00004429"/>
    </source>
</evidence>
<evidence type="ECO:0000256" key="8">
    <source>
        <dbReference type="ARBA" id="ARBA00035655"/>
    </source>
</evidence>
<dbReference type="PANTHER" id="PTHR30574">
    <property type="entry name" value="INNER MEMBRANE PROTEIN YEDE"/>
    <property type="match status" value="1"/>
</dbReference>
<dbReference type="EMBL" id="LT629777">
    <property type="protein sequence ID" value="SDT39236.1"/>
    <property type="molecule type" value="Genomic_DNA"/>
</dbReference>
<keyword evidence="5 9" id="KW-0812">Transmembrane</keyword>
<sequence>MPIDTLHFTPLSALGGGVLIGLAASLFVLFNGRIAGVSGLLGSLLQKGSEGRAEKALFLLGLLVAPLAWGLFQLPNVVVFEGNGFTLAFAGLLVGIGTRYGSGCTSGHGVCGISRLSPRSMVATLSFMLAGFLTVWVLRHLVGY</sequence>
<keyword evidence="4" id="KW-0997">Cell inner membrane</keyword>
<accession>A0A1H2A171</accession>
<evidence type="ECO:0000313" key="11">
    <source>
        <dbReference type="Proteomes" id="UP000199524"/>
    </source>
</evidence>
<feature type="transmembrane region" description="Helical" evidence="9">
    <location>
        <begin position="56"/>
        <end position="72"/>
    </location>
</feature>
<keyword evidence="3" id="KW-1003">Cell membrane</keyword>
<gene>
    <name evidence="10" type="ORF">SAMN05216598_5439</name>
</gene>
<dbReference type="Proteomes" id="UP000199524">
    <property type="component" value="Chromosome I"/>
</dbReference>
<name>A0A1H2A171_9PSED</name>
<evidence type="ECO:0008006" key="12">
    <source>
        <dbReference type="Google" id="ProtNLM"/>
    </source>
</evidence>
<feature type="transmembrane region" description="Helical" evidence="9">
    <location>
        <begin position="84"/>
        <end position="101"/>
    </location>
</feature>
<organism evidence="10 11">
    <name type="scientific">Pseudomonas asplenii</name>
    <dbReference type="NCBI Taxonomy" id="53407"/>
    <lineage>
        <taxon>Bacteria</taxon>
        <taxon>Pseudomonadati</taxon>
        <taxon>Pseudomonadota</taxon>
        <taxon>Gammaproteobacteria</taxon>
        <taxon>Pseudomonadales</taxon>
        <taxon>Pseudomonadaceae</taxon>
        <taxon>Pseudomonas</taxon>
    </lineage>
</organism>
<dbReference type="PANTHER" id="PTHR30574:SF1">
    <property type="entry name" value="SULPHUR TRANSPORT DOMAIN-CONTAINING PROTEIN"/>
    <property type="match status" value="1"/>
</dbReference>
<comment type="similarity">
    <text evidence="8">Belongs to the TsuA/YedE (TC 9.B.102) family.</text>
</comment>
<protein>
    <recommendedName>
        <fullName evidence="12">YeeE/YedE</fullName>
    </recommendedName>
</protein>
<feature type="transmembrane region" description="Helical" evidence="9">
    <location>
        <begin position="122"/>
        <end position="142"/>
    </location>
</feature>
<keyword evidence="7 9" id="KW-0472">Membrane</keyword>
<dbReference type="InterPro" id="IPR007272">
    <property type="entry name" value="Sulf_transp_TsuA/YedE"/>
</dbReference>
<dbReference type="GO" id="GO:0005886">
    <property type="term" value="C:plasma membrane"/>
    <property type="evidence" value="ECO:0007669"/>
    <property type="project" value="UniProtKB-SubCell"/>
</dbReference>
<keyword evidence="11" id="KW-1185">Reference proteome</keyword>
<evidence type="ECO:0000256" key="3">
    <source>
        <dbReference type="ARBA" id="ARBA00022475"/>
    </source>
</evidence>
<dbReference type="AlphaFoldDB" id="A0A1H2A171"/>
<evidence type="ECO:0000256" key="6">
    <source>
        <dbReference type="ARBA" id="ARBA00022989"/>
    </source>
</evidence>
<proteinExistence type="inferred from homology"/>
<comment type="subcellular location">
    <subcellularLocation>
        <location evidence="1">Cell inner membrane</location>
        <topology evidence="1">Multi-pass membrane protein</topology>
    </subcellularLocation>
</comment>
<evidence type="ECO:0000313" key="10">
    <source>
        <dbReference type="EMBL" id="SDT39236.1"/>
    </source>
</evidence>
<evidence type="ECO:0000256" key="4">
    <source>
        <dbReference type="ARBA" id="ARBA00022519"/>
    </source>
</evidence>
<dbReference type="GeneID" id="300210283"/>